<gene>
    <name evidence="2" type="ORF">E3A20_05110</name>
</gene>
<proteinExistence type="predicted"/>
<name>A0A5C6MAF9_9PLAN</name>
<reference evidence="2 3" key="1">
    <citation type="submission" date="2019-08" db="EMBL/GenBank/DDBJ databases">
        <title>100 year-old enigma solved: identification of Planctomyces bekefii, the type genus and species of the phylum Planctomycetes.</title>
        <authorList>
            <person name="Svetlana D.N."/>
            <person name="Overmann J."/>
        </authorList>
    </citation>
    <scope>NUCLEOTIDE SEQUENCE [LARGE SCALE GENOMIC DNA]</scope>
    <source>
        <strain evidence="2">Phe10_nw2017</strain>
    </source>
</reference>
<dbReference type="Proteomes" id="UP000321083">
    <property type="component" value="Unassembled WGS sequence"/>
</dbReference>
<dbReference type="Pfam" id="PF09977">
    <property type="entry name" value="Tad_C"/>
    <property type="match status" value="1"/>
</dbReference>
<keyword evidence="3" id="KW-1185">Reference proteome</keyword>
<feature type="domain" description="DUF2134" evidence="1">
    <location>
        <begin position="35"/>
        <end position="104"/>
    </location>
</feature>
<dbReference type="InterPro" id="IPR018705">
    <property type="entry name" value="DUF2134_membrane"/>
</dbReference>
<evidence type="ECO:0000313" key="3">
    <source>
        <dbReference type="Proteomes" id="UP000321083"/>
    </source>
</evidence>
<dbReference type="EMBL" id="SRHE01000063">
    <property type="protein sequence ID" value="TWW11307.1"/>
    <property type="molecule type" value="Genomic_DNA"/>
</dbReference>
<evidence type="ECO:0000259" key="1">
    <source>
        <dbReference type="Pfam" id="PF09977"/>
    </source>
</evidence>
<organism evidence="2 3">
    <name type="scientific">Planctomyces bekefii</name>
    <dbReference type="NCBI Taxonomy" id="1653850"/>
    <lineage>
        <taxon>Bacteria</taxon>
        <taxon>Pseudomonadati</taxon>
        <taxon>Planctomycetota</taxon>
        <taxon>Planctomycetia</taxon>
        <taxon>Planctomycetales</taxon>
        <taxon>Planctomycetaceae</taxon>
        <taxon>Planctomyces</taxon>
    </lineage>
</organism>
<accession>A0A5C6MAF9</accession>
<reference evidence="2 3" key="2">
    <citation type="submission" date="2019-08" db="EMBL/GenBank/DDBJ databases">
        <authorList>
            <person name="Henke P."/>
        </authorList>
    </citation>
    <scope>NUCLEOTIDE SEQUENCE [LARGE SCALE GENOMIC DNA]</scope>
    <source>
        <strain evidence="2">Phe10_nw2017</strain>
    </source>
</reference>
<sequence length="112" mass="11840">MLVAFGITIAFSIDYAYMQLIRTELRTATDAAAKAGAENLARTRDPDQAVAAAVQFASLNKVGGRDFQIRPNDVVLGQAVAGQNGQWTFNVGMSPYNAVQVQSKVGGSGVFS</sequence>
<protein>
    <recommendedName>
        <fullName evidence="1">DUF2134 domain-containing protein</fullName>
    </recommendedName>
</protein>
<comment type="caution">
    <text evidence="2">The sequence shown here is derived from an EMBL/GenBank/DDBJ whole genome shotgun (WGS) entry which is preliminary data.</text>
</comment>
<dbReference type="AlphaFoldDB" id="A0A5C6MAF9"/>
<feature type="non-terminal residue" evidence="2">
    <location>
        <position position="112"/>
    </location>
</feature>
<evidence type="ECO:0000313" key="2">
    <source>
        <dbReference type="EMBL" id="TWW11307.1"/>
    </source>
</evidence>